<keyword evidence="6 7" id="KW-0539">Nucleus</keyword>
<evidence type="ECO:0000256" key="8">
    <source>
        <dbReference type="SAM" id="MobiDB-lite"/>
    </source>
</evidence>
<dbReference type="Proteomes" id="UP000186583">
    <property type="component" value="Unassembled WGS sequence"/>
</dbReference>
<protein>
    <recommendedName>
        <fullName evidence="7">Nuclear pore complex protein</fullName>
    </recommendedName>
</protein>
<evidence type="ECO:0000256" key="7">
    <source>
        <dbReference type="RuleBase" id="RU365072"/>
    </source>
</evidence>
<keyword evidence="1 7" id="KW-0813">Transport</keyword>
<reference evidence="9 10" key="1">
    <citation type="submission" date="2016-11" db="EMBL/GenBank/DDBJ databases">
        <title>Draft Genome Assembly of Colletotrichum chlorophyti a pathogen of herbaceous plants.</title>
        <authorList>
            <person name="Gan P."/>
            <person name="Narusaka M."/>
            <person name="Tsushima A."/>
            <person name="Narusaka Y."/>
            <person name="Takano Y."/>
            <person name="Shirasu K."/>
        </authorList>
    </citation>
    <scope>NUCLEOTIDE SEQUENCE [LARGE SCALE GENOMIC DNA]</scope>
    <source>
        <strain evidence="9 10">NTL11</strain>
    </source>
</reference>
<keyword evidence="2" id="KW-0509">mRNA transport</keyword>
<feature type="region of interest" description="Disordered" evidence="8">
    <location>
        <begin position="54"/>
        <end position="83"/>
    </location>
</feature>
<evidence type="ECO:0000256" key="4">
    <source>
        <dbReference type="ARBA" id="ARBA00023010"/>
    </source>
</evidence>
<keyword evidence="7" id="KW-0472">Membrane</keyword>
<dbReference type="InterPro" id="IPR007252">
    <property type="entry name" value="Nup84/Nup107"/>
</dbReference>
<comment type="function">
    <text evidence="7">Functions as a component of the nuclear pore complex (NPC).</text>
</comment>
<dbReference type="GO" id="GO:0006606">
    <property type="term" value="P:protein import into nucleus"/>
    <property type="evidence" value="ECO:0007669"/>
    <property type="project" value="TreeGrafter"/>
</dbReference>
<comment type="similarity">
    <text evidence="7">Belongs to the nucleoporin Nup84/Nup107 family.</text>
</comment>
<accession>A0A1Q8S0V9</accession>
<dbReference type="Gene3D" id="1.10.3450.20">
    <property type="match status" value="1"/>
</dbReference>
<keyword evidence="5 7" id="KW-0906">Nuclear pore complex</keyword>
<comment type="subcellular location">
    <subcellularLocation>
        <location evidence="7">Nucleus</location>
        <location evidence="7">Nuclear pore complex</location>
    </subcellularLocation>
    <subcellularLocation>
        <location evidence="7">Nucleus membrane</location>
    </subcellularLocation>
</comment>
<dbReference type="OrthoDB" id="3098at2759"/>
<dbReference type="GO" id="GO:0017056">
    <property type="term" value="F:structural constituent of nuclear pore"/>
    <property type="evidence" value="ECO:0007669"/>
    <property type="project" value="UniProtKB-UniRule"/>
</dbReference>
<dbReference type="Pfam" id="PF04121">
    <property type="entry name" value="Nup84_Nup100"/>
    <property type="match status" value="1"/>
</dbReference>
<keyword evidence="4 7" id="KW-0811">Translocation</keyword>
<evidence type="ECO:0000256" key="6">
    <source>
        <dbReference type="ARBA" id="ARBA00023242"/>
    </source>
</evidence>
<sequence>MDAQLGPEVEVFANALDDCLAPHGTVEDKRARVMELVGTYYDYASERLAHLRGQARQGSIGDTEMDLDEDEEADPATSAEDVRAWEQEKQTWDLIRRLIPLRYPLQNSVNQRNTNLPKSGQPQSDDLWSAFLASNPLVIERKMVLEWLQQSARAGPEIDDLVRELQQNADRGDIIAHGWIHTRSAIKLQKSVVGSARPLDIHFPEVSRSLVNSDNAPLVAELDPDSVTRQDRKLEPQDEYFERAIWVGCFHLLRRGMSLDAMRDWCFERTEVWRAVSMSALPLAAEHGEASLVKDPSALALWRRMCFALARRGGSDDIERAVYGVLSGDMVSVQKVCKTWDDVMFMNYNALVRSQFDAFVLDQCPSEVSASLRSTFASFDAVQYHGDPATLEHRLIKSLEIGSETHKEAFEPVKVLQAAIISKDLERHFYEQGLAIGLDANSSKDPSALMPDFGYRNVSVEKEKYADMRHPDLLRLAVHALIIFATLDRLGASPSSPATISNDSIRQSLQDNTITLYISLLRLGGFEELIPLYCSRLVGPRALQVLSINLLPITDNEARLVQLSLIRKAGLDVLNFVKFQPQFLFKGLESKPVEGYPASGQFQIVEVGTASVKYGRFIKSDFFGEDPESIDPLDERLIRSVEWMLLVDEAWSDVFAVGVAVYKYFLKHMRLNAARSFASRVSFSDIIRLRNYTPDSVNFETSLFEDMEFWARQIEPADTTRLSPGQVASDAQTLRELECLVKALDAMETIASLAQLSREDPTTTSKREFWTKVGNEVKATKDHVRPLLKEWLLSQDDSELNVLRDTYLPETLLAYVSTLHFAGTTLTRDNFLECMELAATIAEKNSDIAACFKKAGRIKELVEAFAAISKALAITSGEKKAVGSSSKKLREMGWSRDLWSVKK</sequence>
<dbReference type="PANTHER" id="PTHR13003:SF2">
    <property type="entry name" value="NUCLEAR PORE COMPLEX PROTEIN NUP107"/>
    <property type="match status" value="1"/>
</dbReference>
<dbReference type="GO" id="GO:0031080">
    <property type="term" value="C:nuclear pore outer ring"/>
    <property type="evidence" value="ECO:0007669"/>
    <property type="project" value="TreeGrafter"/>
</dbReference>
<dbReference type="EMBL" id="MPGH01000044">
    <property type="protein sequence ID" value="OLN94224.1"/>
    <property type="molecule type" value="Genomic_DNA"/>
</dbReference>
<evidence type="ECO:0000313" key="10">
    <source>
        <dbReference type="Proteomes" id="UP000186583"/>
    </source>
</evidence>
<organism evidence="9 10">
    <name type="scientific">Colletotrichum chlorophyti</name>
    <dbReference type="NCBI Taxonomy" id="708187"/>
    <lineage>
        <taxon>Eukaryota</taxon>
        <taxon>Fungi</taxon>
        <taxon>Dikarya</taxon>
        <taxon>Ascomycota</taxon>
        <taxon>Pezizomycotina</taxon>
        <taxon>Sordariomycetes</taxon>
        <taxon>Hypocreomycetidae</taxon>
        <taxon>Glomerellales</taxon>
        <taxon>Glomerellaceae</taxon>
        <taxon>Colletotrichum</taxon>
    </lineage>
</organism>
<comment type="caution">
    <text evidence="9">The sequence shown here is derived from an EMBL/GenBank/DDBJ whole genome shotgun (WGS) entry which is preliminary data.</text>
</comment>
<gene>
    <name evidence="9" type="ORF">CCHL11_02904</name>
</gene>
<comment type="subunit">
    <text evidence="7">Part of the nuclear pore complex (NPC).</text>
</comment>
<dbReference type="GO" id="GO:0031965">
    <property type="term" value="C:nuclear membrane"/>
    <property type="evidence" value="ECO:0007669"/>
    <property type="project" value="UniProtKB-SubCell"/>
</dbReference>
<keyword evidence="3" id="KW-0653">Protein transport</keyword>
<evidence type="ECO:0000256" key="5">
    <source>
        <dbReference type="ARBA" id="ARBA00023132"/>
    </source>
</evidence>
<dbReference type="GO" id="GO:0000973">
    <property type="term" value="P:post-transcriptional tethering of RNA polymerase II gene DNA at nuclear periphery"/>
    <property type="evidence" value="ECO:0007669"/>
    <property type="project" value="TreeGrafter"/>
</dbReference>
<name>A0A1Q8S0V9_9PEZI</name>
<dbReference type="Gene3D" id="1.20.190.50">
    <property type="match status" value="1"/>
</dbReference>
<dbReference type="AlphaFoldDB" id="A0A1Q8S0V9"/>
<feature type="compositionally biased region" description="Acidic residues" evidence="8">
    <location>
        <begin position="63"/>
        <end position="74"/>
    </location>
</feature>
<evidence type="ECO:0000256" key="2">
    <source>
        <dbReference type="ARBA" id="ARBA00022816"/>
    </source>
</evidence>
<keyword evidence="10" id="KW-1185">Reference proteome</keyword>
<dbReference type="STRING" id="708187.A0A1Q8S0V9"/>
<dbReference type="PANTHER" id="PTHR13003">
    <property type="entry name" value="NUP107-RELATED"/>
    <property type="match status" value="1"/>
</dbReference>
<evidence type="ECO:0000313" key="9">
    <source>
        <dbReference type="EMBL" id="OLN94224.1"/>
    </source>
</evidence>
<proteinExistence type="inferred from homology"/>
<dbReference type="GO" id="GO:0006406">
    <property type="term" value="P:mRNA export from nucleus"/>
    <property type="evidence" value="ECO:0007669"/>
    <property type="project" value="TreeGrafter"/>
</dbReference>
<evidence type="ECO:0000256" key="1">
    <source>
        <dbReference type="ARBA" id="ARBA00022448"/>
    </source>
</evidence>
<evidence type="ECO:0000256" key="3">
    <source>
        <dbReference type="ARBA" id="ARBA00022927"/>
    </source>
</evidence>